<dbReference type="InterPro" id="IPR036271">
    <property type="entry name" value="Tet_transcr_reg_TetR-rel_C_sf"/>
</dbReference>
<evidence type="ECO:0000256" key="2">
    <source>
        <dbReference type="PROSITE-ProRule" id="PRU00335"/>
    </source>
</evidence>
<dbReference type="InterPro" id="IPR013573">
    <property type="entry name" value="Tscrpt_reg_YcdC_C"/>
</dbReference>
<dbReference type="GO" id="GO:0003677">
    <property type="term" value="F:DNA binding"/>
    <property type="evidence" value="ECO:0007669"/>
    <property type="project" value="UniProtKB-UniRule"/>
</dbReference>
<evidence type="ECO:0000313" key="4">
    <source>
        <dbReference type="EMBL" id="AMJ74052.1"/>
    </source>
</evidence>
<dbReference type="GO" id="GO:0045892">
    <property type="term" value="P:negative regulation of DNA-templated transcription"/>
    <property type="evidence" value="ECO:0007669"/>
    <property type="project" value="InterPro"/>
</dbReference>
<evidence type="ECO:0000313" key="6">
    <source>
        <dbReference type="Proteomes" id="UP000056750"/>
    </source>
</evidence>
<evidence type="ECO:0000256" key="1">
    <source>
        <dbReference type="ARBA" id="ARBA00023125"/>
    </source>
</evidence>
<feature type="DNA-binding region" description="H-T-H motif" evidence="2">
    <location>
        <begin position="36"/>
        <end position="55"/>
    </location>
</feature>
<keyword evidence="6" id="KW-1185">Reference proteome</keyword>
<dbReference type="Proteomes" id="UP001170717">
    <property type="component" value="Unassembled WGS sequence"/>
</dbReference>
<evidence type="ECO:0000313" key="7">
    <source>
        <dbReference type="Proteomes" id="UP001170717"/>
    </source>
</evidence>
<protein>
    <submittedName>
        <fullName evidence="4 5">Transcriptional regulator</fullName>
    </submittedName>
</protein>
<name>A0AAW7Z6S0_9ALTE</name>
<dbReference type="PANTHER" id="PTHR30328">
    <property type="entry name" value="TRANSCRIPTIONAL REPRESSOR"/>
    <property type="match status" value="1"/>
</dbReference>
<dbReference type="RefSeq" id="WP_057792606.1">
    <property type="nucleotide sequence ID" value="NZ_CANLMS010000003.1"/>
</dbReference>
<gene>
    <name evidence="4" type="ORF">AVL57_08720</name>
    <name evidence="5" type="ORF">Q4527_16460</name>
</gene>
<dbReference type="SUPFAM" id="SSF48498">
    <property type="entry name" value="Tetracyclin repressor-like, C-terminal domain"/>
    <property type="match status" value="1"/>
</dbReference>
<dbReference type="GeneID" id="83257774"/>
<sequence length="219" mass="24843">MTKLRDTDAGVGATNKRNILQAAEKCFAQFGFKGTAVQKIADEANLPKTNVLYYFKTKQELYVAVLEETLSLWNSHFDRATVDDDPAEVLAAYITEKMEVSRTHPQASKIFAMEIINGAQNLTGYFDEEHAKWMEGRLALIDQWIKVGKLPQLDGEYLLYTIWASTQHYADFSAQITRLRGRKMIKADFETATRQLIQLVLGGCNLPVPSRYIENVDVE</sequence>
<reference evidence="5" key="2">
    <citation type="submission" date="2023-07" db="EMBL/GenBank/DDBJ databases">
        <title>Genome content predicts the carbon catabolic preferences of heterotrophic bacteria.</title>
        <authorList>
            <person name="Gralka M."/>
        </authorList>
    </citation>
    <scope>NUCLEOTIDE SEQUENCE</scope>
    <source>
        <strain evidence="5">F2M12</strain>
    </source>
</reference>
<dbReference type="PROSITE" id="PS50977">
    <property type="entry name" value="HTH_TETR_2"/>
    <property type="match status" value="1"/>
</dbReference>
<dbReference type="Pfam" id="PF00440">
    <property type="entry name" value="TetR_N"/>
    <property type="match status" value="1"/>
</dbReference>
<dbReference type="Gene3D" id="1.10.10.60">
    <property type="entry name" value="Homeodomain-like"/>
    <property type="match status" value="1"/>
</dbReference>
<dbReference type="InterPro" id="IPR001647">
    <property type="entry name" value="HTH_TetR"/>
</dbReference>
<dbReference type="InterPro" id="IPR050109">
    <property type="entry name" value="HTH-type_TetR-like_transc_reg"/>
</dbReference>
<dbReference type="InterPro" id="IPR009057">
    <property type="entry name" value="Homeodomain-like_sf"/>
</dbReference>
<dbReference type="EMBL" id="JAUOQI010000014">
    <property type="protein sequence ID" value="MDO6578998.1"/>
    <property type="molecule type" value="Genomic_DNA"/>
</dbReference>
<feature type="domain" description="HTH tetR-type" evidence="3">
    <location>
        <begin position="13"/>
        <end position="73"/>
    </location>
</feature>
<evidence type="ECO:0000259" key="3">
    <source>
        <dbReference type="PROSITE" id="PS50977"/>
    </source>
</evidence>
<reference evidence="4 6" key="1">
    <citation type="submission" date="2015-12" db="EMBL/GenBank/DDBJ databases">
        <title>Intraspecies pangenome expansion in the marine bacterium Alteromonas.</title>
        <authorList>
            <person name="Lopez-Perez M."/>
            <person name="Rodriguez-Valera F."/>
        </authorList>
    </citation>
    <scope>NUCLEOTIDE SEQUENCE [LARGE SCALE GENOMIC DNA]</scope>
    <source>
        <strain evidence="4 6">LMG 21861</strain>
    </source>
</reference>
<dbReference type="KEGG" id="asq:AVL57_08720"/>
<dbReference type="AlphaFoldDB" id="A0AAW7Z6S0"/>
<dbReference type="SUPFAM" id="SSF46689">
    <property type="entry name" value="Homeodomain-like"/>
    <property type="match status" value="1"/>
</dbReference>
<organism evidence="5 7">
    <name type="scientific">Alteromonas stellipolaris</name>
    <dbReference type="NCBI Taxonomy" id="233316"/>
    <lineage>
        <taxon>Bacteria</taxon>
        <taxon>Pseudomonadati</taxon>
        <taxon>Pseudomonadota</taxon>
        <taxon>Gammaproteobacteria</taxon>
        <taxon>Alteromonadales</taxon>
        <taxon>Alteromonadaceae</taxon>
        <taxon>Alteromonas/Salinimonas group</taxon>
        <taxon>Alteromonas</taxon>
    </lineage>
</organism>
<accession>A0AAW7Z6S0</accession>
<dbReference type="Gene3D" id="1.10.357.10">
    <property type="entry name" value="Tetracycline Repressor, domain 2"/>
    <property type="match status" value="1"/>
</dbReference>
<dbReference type="Pfam" id="PF08362">
    <property type="entry name" value="TetR_C_3"/>
    <property type="match status" value="1"/>
</dbReference>
<dbReference type="Proteomes" id="UP000056750">
    <property type="component" value="Chromosome"/>
</dbReference>
<keyword evidence="1 2" id="KW-0238">DNA-binding</keyword>
<dbReference type="PANTHER" id="PTHR30328:SF54">
    <property type="entry name" value="HTH-TYPE TRANSCRIPTIONAL REPRESSOR SCO4008"/>
    <property type="match status" value="1"/>
</dbReference>
<evidence type="ECO:0000313" key="5">
    <source>
        <dbReference type="EMBL" id="MDO6578998.1"/>
    </source>
</evidence>
<proteinExistence type="predicted"/>
<dbReference type="PRINTS" id="PR00455">
    <property type="entry name" value="HTHTETR"/>
</dbReference>
<dbReference type="EMBL" id="CP013926">
    <property type="protein sequence ID" value="AMJ74052.1"/>
    <property type="molecule type" value="Genomic_DNA"/>
</dbReference>